<feature type="domain" description="HTH araC/xylS-type" evidence="5">
    <location>
        <begin position="432"/>
        <end position="530"/>
    </location>
</feature>
<dbReference type="Pfam" id="PF00072">
    <property type="entry name" value="Response_reg"/>
    <property type="match status" value="1"/>
</dbReference>
<evidence type="ECO:0000259" key="5">
    <source>
        <dbReference type="PROSITE" id="PS01124"/>
    </source>
</evidence>
<dbReference type="InterPro" id="IPR018062">
    <property type="entry name" value="HTH_AraC-typ_CS"/>
</dbReference>
<feature type="domain" description="Response regulatory" evidence="6">
    <location>
        <begin position="3"/>
        <end position="120"/>
    </location>
</feature>
<dbReference type="PROSITE" id="PS00041">
    <property type="entry name" value="HTH_ARAC_FAMILY_1"/>
    <property type="match status" value="1"/>
</dbReference>
<dbReference type="PRINTS" id="PR00032">
    <property type="entry name" value="HTHARAC"/>
</dbReference>
<keyword evidence="4" id="KW-0597">Phosphoprotein</keyword>
<dbReference type="GO" id="GO:0003700">
    <property type="term" value="F:DNA-binding transcription factor activity"/>
    <property type="evidence" value="ECO:0007669"/>
    <property type="project" value="InterPro"/>
</dbReference>
<name>A0A6L8V6G7_9BACL</name>
<proteinExistence type="predicted"/>
<dbReference type="Gene3D" id="1.10.10.60">
    <property type="entry name" value="Homeodomain-like"/>
    <property type="match status" value="2"/>
</dbReference>
<evidence type="ECO:0000256" key="3">
    <source>
        <dbReference type="ARBA" id="ARBA00023163"/>
    </source>
</evidence>
<dbReference type="GO" id="GO:0043565">
    <property type="term" value="F:sequence-specific DNA binding"/>
    <property type="evidence" value="ECO:0007669"/>
    <property type="project" value="InterPro"/>
</dbReference>
<dbReference type="PANTHER" id="PTHR43280:SF28">
    <property type="entry name" value="HTH-TYPE TRANSCRIPTIONAL ACTIVATOR RHAS"/>
    <property type="match status" value="1"/>
</dbReference>
<keyword evidence="3" id="KW-0804">Transcription</keyword>
<sequence length="542" mass="62608">MYKIMVVDDETWGRKSVSKMISELALDVEVIAEARHGEEALELIQMSKPHIVVTDMNMPVMNGQQFLETLYTKYAEIKVIVISGYSQFEYLKAAVTYQACEYVLKPISMQDLKQAMIKAMEASLNYLSILQQKRLTKDMWNLRREVFLQNVTSRRITNQSDIQGQSVELQITEGIGSYRLAVCMFRGFHEISETKFHGNADLLIFSIENILSELIADTIQETAPLLFKSDDKLRLCVFIPEPVNDDRRIRLLFSTFHDAVYHMLKLDVVVGVSGAYANLEKLPEAFETAYEQLRNNTLHDSGLSINLPEQMSPTDSQSEMVSQFELKALQQAFVTRNGEESRKLLKGYAHKVSHMNSLTIREAHRSLGKIMEMAASEMKELALSYTQLFDTRSIIAIVDWKQFSAFIDQFALLLVDDLDTRKKASDSTKLIHEITSYLDKQYFEDVSLIDLATRFHLDPSYLSKQFKSVTGENFIEYLTRKRMEMACELLRLSERKITDISELVGYENQRYFSQVFKKFTGQTPSEYREHAEERAEQQNFEH</sequence>
<dbReference type="InterPro" id="IPR011006">
    <property type="entry name" value="CheY-like_superfamily"/>
</dbReference>
<dbReference type="InterPro" id="IPR018060">
    <property type="entry name" value="HTH_AraC"/>
</dbReference>
<evidence type="ECO:0000256" key="4">
    <source>
        <dbReference type="PROSITE-ProRule" id="PRU00169"/>
    </source>
</evidence>
<gene>
    <name evidence="7" type="ORF">GQF01_27385</name>
</gene>
<dbReference type="InterPro" id="IPR020449">
    <property type="entry name" value="Tscrpt_reg_AraC-type_HTH"/>
</dbReference>
<keyword evidence="8" id="KW-1185">Reference proteome</keyword>
<dbReference type="SMART" id="SM00448">
    <property type="entry name" value="REC"/>
    <property type="match status" value="1"/>
</dbReference>
<dbReference type="InterPro" id="IPR009057">
    <property type="entry name" value="Homeodomain-like_sf"/>
</dbReference>
<dbReference type="SUPFAM" id="SSF52172">
    <property type="entry name" value="CheY-like"/>
    <property type="match status" value="1"/>
</dbReference>
<reference evidence="7 8" key="1">
    <citation type="submission" date="2019-12" db="EMBL/GenBank/DDBJ databases">
        <title>Paenibacillus sp. nov. sp. isolated from soil.</title>
        <authorList>
            <person name="Kim J."/>
            <person name="Jeong S.E."/>
            <person name="Jung H.S."/>
            <person name="Jeon C.O."/>
        </authorList>
    </citation>
    <scope>NUCLEOTIDE SEQUENCE [LARGE SCALE GENOMIC DNA]</scope>
    <source>
        <strain evidence="7 8">5J-6</strain>
    </source>
</reference>
<keyword evidence="2" id="KW-0238">DNA-binding</keyword>
<evidence type="ECO:0000259" key="6">
    <source>
        <dbReference type="PROSITE" id="PS50110"/>
    </source>
</evidence>
<evidence type="ECO:0000313" key="7">
    <source>
        <dbReference type="EMBL" id="MZQ85834.1"/>
    </source>
</evidence>
<evidence type="ECO:0000256" key="2">
    <source>
        <dbReference type="ARBA" id="ARBA00023125"/>
    </source>
</evidence>
<dbReference type="InterPro" id="IPR001789">
    <property type="entry name" value="Sig_transdc_resp-reg_receiver"/>
</dbReference>
<dbReference type="Proteomes" id="UP000481087">
    <property type="component" value="Unassembled WGS sequence"/>
</dbReference>
<dbReference type="PANTHER" id="PTHR43280">
    <property type="entry name" value="ARAC-FAMILY TRANSCRIPTIONAL REGULATOR"/>
    <property type="match status" value="1"/>
</dbReference>
<dbReference type="CDD" id="cd17536">
    <property type="entry name" value="REC_YesN-like"/>
    <property type="match status" value="1"/>
</dbReference>
<evidence type="ECO:0000256" key="1">
    <source>
        <dbReference type="ARBA" id="ARBA00023015"/>
    </source>
</evidence>
<feature type="modified residue" description="4-aspartylphosphate" evidence="4">
    <location>
        <position position="55"/>
    </location>
</feature>
<dbReference type="GO" id="GO:0000160">
    <property type="term" value="P:phosphorelay signal transduction system"/>
    <property type="evidence" value="ECO:0007669"/>
    <property type="project" value="InterPro"/>
</dbReference>
<dbReference type="Gene3D" id="3.40.50.2300">
    <property type="match status" value="1"/>
</dbReference>
<dbReference type="AlphaFoldDB" id="A0A6L8V6G7"/>
<organism evidence="7 8">
    <name type="scientific">Paenibacillus silvestris</name>
    <dbReference type="NCBI Taxonomy" id="2606219"/>
    <lineage>
        <taxon>Bacteria</taxon>
        <taxon>Bacillati</taxon>
        <taxon>Bacillota</taxon>
        <taxon>Bacilli</taxon>
        <taxon>Bacillales</taxon>
        <taxon>Paenibacillaceae</taxon>
        <taxon>Paenibacillus</taxon>
    </lineage>
</organism>
<protein>
    <submittedName>
        <fullName evidence="7">Response regulator</fullName>
    </submittedName>
</protein>
<dbReference type="SMART" id="SM00342">
    <property type="entry name" value="HTH_ARAC"/>
    <property type="match status" value="1"/>
</dbReference>
<dbReference type="EMBL" id="WTUZ01000036">
    <property type="protein sequence ID" value="MZQ85834.1"/>
    <property type="molecule type" value="Genomic_DNA"/>
</dbReference>
<dbReference type="PROSITE" id="PS01124">
    <property type="entry name" value="HTH_ARAC_FAMILY_2"/>
    <property type="match status" value="1"/>
</dbReference>
<dbReference type="PROSITE" id="PS50110">
    <property type="entry name" value="RESPONSE_REGULATORY"/>
    <property type="match status" value="1"/>
</dbReference>
<dbReference type="Pfam" id="PF12833">
    <property type="entry name" value="HTH_18"/>
    <property type="match status" value="1"/>
</dbReference>
<evidence type="ECO:0000313" key="8">
    <source>
        <dbReference type="Proteomes" id="UP000481087"/>
    </source>
</evidence>
<accession>A0A6L8V6G7</accession>
<dbReference type="SUPFAM" id="SSF46689">
    <property type="entry name" value="Homeodomain-like"/>
    <property type="match status" value="2"/>
</dbReference>
<comment type="caution">
    <text evidence="7">The sequence shown here is derived from an EMBL/GenBank/DDBJ whole genome shotgun (WGS) entry which is preliminary data.</text>
</comment>
<keyword evidence="1" id="KW-0805">Transcription regulation</keyword>